<comment type="function">
    <text evidence="10">Catalyzes the activation of phenylacetic acid (PA) to phenylacetyl-CoA (PA-CoA).</text>
</comment>
<evidence type="ECO:0000313" key="13">
    <source>
        <dbReference type="EMBL" id="BAF58653.1"/>
    </source>
</evidence>
<dbReference type="AlphaFoldDB" id="A5D512"/>
<evidence type="ECO:0000256" key="2">
    <source>
        <dbReference type="ARBA" id="ARBA00022598"/>
    </source>
</evidence>
<comment type="similarity">
    <text evidence="6 10">Belongs to the phenylacetyl-CoA ligase family.</text>
</comment>
<dbReference type="SUPFAM" id="SSF56801">
    <property type="entry name" value="Acetyl-CoA synthetase-like"/>
    <property type="match status" value="1"/>
</dbReference>
<dbReference type="InterPro" id="IPR011880">
    <property type="entry name" value="PA_CoA_ligase"/>
</dbReference>
<dbReference type="FunFam" id="3.30.300.30:FF:000019">
    <property type="entry name" value="Phenylacetate-coenzyme A ligase"/>
    <property type="match status" value="1"/>
</dbReference>
<dbReference type="HOGENOM" id="CLU_035301_1_1_9"/>
<dbReference type="KEGG" id="pth:PTH_0472"/>
<feature type="domain" description="AMP-dependent ligase C-terminal" evidence="12">
    <location>
        <begin position="349"/>
        <end position="445"/>
    </location>
</feature>
<dbReference type="InterPro" id="IPR051414">
    <property type="entry name" value="Adenylate-forming_Reductase"/>
</dbReference>
<evidence type="ECO:0000256" key="9">
    <source>
        <dbReference type="ARBA" id="ARBA00075111"/>
    </source>
</evidence>
<evidence type="ECO:0000259" key="11">
    <source>
        <dbReference type="Pfam" id="PF00501"/>
    </source>
</evidence>
<evidence type="ECO:0000256" key="3">
    <source>
        <dbReference type="ARBA" id="ARBA00022741"/>
    </source>
</evidence>
<evidence type="ECO:0000256" key="5">
    <source>
        <dbReference type="ARBA" id="ARBA00060591"/>
    </source>
</evidence>
<dbReference type="InterPro" id="IPR028154">
    <property type="entry name" value="AMP-dep_Lig_C"/>
</dbReference>
<organism evidence="13 14">
    <name type="scientific">Pelotomaculum thermopropionicum (strain DSM 13744 / JCM 10971 / SI)</name>
    <dbReference type="NCBI Taxonomy" id="370438"/>
    <lineage>
        <taxon>Bacteria</taxon>
        <taxon>Bacillati</taxon>
        <taxon>Bacillota</taxon>
        <taxon>Clostridia</taxon>
        <taxon>Eubacteriales</taxon>
        <taxon>Desulfotomaculaceae</taxon>
        <taxon>Pelotomaculum</taxon>
    </lineage>
</organism>
<dbReference type="eggNOG" id="COG1541">
    <property type="taxonomic scope" value="Bacteria"/>
</dbReference>
<evidence type="ECO:0000256" key="8">
    <source>
        <dbReference type="ARBA" id="ARBA00068695"/>
    </source>
</evidence>
<gene>
    <name evidence="13" type="primary">PaaK</name>
    <name evidence="13" type="ordered locus">PTH_0472</name>
</gene>
<dbReference type="Gene3D" id="3.40.50.12780">
    <property type="entry name" value="N-terminal domain of ligase-like"/>
    <property type="match status" value="1"/>
</dbReference>
<dbReference type="GO" id="GO:0000166">
    <property type="term" value="F:nucleotide binding"/>
    <property type="evidence" value="ECO:0007669"/>
    <property type="project" value="UniProtKB-KW"/>
</dbReference>
<sequence>MLMSANQPLQRERGMMYWEPEYETMPRERLEQLQLERLKNTVKRVYRSVPFYREAFKERGLEPGDIKSLEDLKKLPFTTKQDLRDNYPYGLFAVPMGEVVRLHASSGTTGKPSVVGYTRKDIENWADLIARCLVMAGAGREDIIQNAYGYGLFTGGLGIHYGAERLGATVVPVSGGNTARQLMLMQDFGTTILTCTPSYALYLGEEGEAAGINFKKLPLKAGVFGAEPWTEKMRAQIESKLDIMALDIYGLSEIMGPGVSMECPAKQGSHIFEDHFIAEIIDPETGETLPYGQRGELVLTTITKEAIPLIRYRTRDISSLHPEKCACGRTHVRMKRVTGRTDDMLIIRGVNVFPSQVESVLLEFGETEPHYLLVVDRKGDLDDLEIWVELSERMFSDEVRHLESLENRIRHKILSVLNISARIKFVEPRTIPRSEGKAKRVMDRREM</sequence>
<dbReference type="PANTHER" id="PTHR43439:SF1">
    <property type="entry name" value="PHENYLACETATE-COENZYME A LIGASE"/>
    <property type="match status" value="1"/>
</dbReference>
<dbReference type="InterPro" id="IPR042099">
    <property type="entry name" value="ANL_N_sf"/>
</dbReference>
<evidence type="ECO:0000256" key="6">
    <source>
        <dbReference type="ARBA" id="ARBA00061566"/>
    </source>
</evidence>
<feature type="domain" description="AMP-dependent synthetase/ligase" evidence="11">
    <location>
        <begin position="105"/>
        <end position="299"/>
    </location>
</feature>
<dbReference type="Proteomes" id="UP000006556">
    <property type="component" value="Chromosome"/>
</dbReference>
<dbReference type="GO" id="GO:0010124">
    <property type="term" value="P:phenylacetate catabolic process"/>
    <property type="evidence" value="ECO:0007669"/>
    <property type="project" value="UniProtKB-UniRule"/>
</dbReference>
<dbReference type="STRING" id="370438.PTH_0472"/>
<dbReference type="EC" id="6.2.1.30" evidence="7 10"/>
<keyword evidence="14" id="KW-1185">Reference proteome</keyword>
<comment type="subunit">
    <text evidence="1">Monomer.</text>
</comment>
<evidence type="ECO:0000256" key="10">
    <source>
        <dbReference type="PIRNR" id="PIRNR006444"/>
    </source>
</evidence>
<dbReference type="Pfam" id="PF14535">
    <property type="entry name" value="AMP-binding_C_2"/>
    <property type="match status" value="1"/>
</dbReference>
<comment type="pathway">
    <text evidence="5 10">Aromatic compound metabolism; phenylacetate degradation.</text>
</comment>
<comment type="catalytic activity">
    <reaction evidence="4">
        <text>2-phenylacetate + ATP + CoA = phenylacetyl-CoA + AMP + diphosphate</text>
        <dbReference type="Rhea" id="RHEA:20956"/>
        <dbReference type="ChEBI" id="CHEBI:18401"/>
        <dbReference type="ChEBI" id="CHEBI:30616"/>
        <dbReference type="ChEBI" id="CHEBI:33019"/>
        <dbReference type="ChEBI" id="CHEBI:57287"/>
        <dbReference type="ChEBI" id="CHEBI:57390"/>
        <dbReference type="ChEBI" id="CHEBI:456215"/>
        <dbReference type="EC" id="6.2.1.30"/>
    </reaction>
    <physiologicalReaction direction="left-to-right" evidence="4">
        <dbReference type="Rhea" id="RHEA:20957"/>
    </physiologicalReaction>
</comment>
<protein>
    <recommendedName>
        <fullName evidence="8 10">Phenylacetate-coenzyme A ligase</fullName>
        <ecNumber evidence="7 10">6.2.1.30</ecNumber>
    </recommendedName>
    <alternativeName>
        <fullName evidence="9 10">Phenylacetyl-CoA ligase</fullName>
    </alternativeName>
</protein>
<evidence type="ECO:0000256" key="4">
    <source>
        <dbReference type="ARBA" id="ARBA00050450"/>
    </source>
</evidence>
<dbReference type="PANTHER" id="PTHR43439">
    <property type="entry name" value="PHENYLACETATE-COENZYME A LIGASE"/>
    <property type="match status" value="1"/>
</dbReference>
<dbReference type="Gene3D" id="3.30.300.30">
    <property type="match status" value="1"/>
</dbReference>
<evidence type="ECO:0000259" key="12">
    <source>
        <dbReference type="Pfam" id="PF14535"/>
    </source>
</evidence>
<dbReference type="GO" id="GO:0047475">
    <property type="term" value="F:phenylacetate-CoA ligase activity"/>
    <property type="evidence" value="ECO:0007669"/>
    <property type="project" value="UniProtKB-EC"/>
</dbReference>
<dbReference type="UniPathway" id="UPA00930"/>
<keyword evidence="3 10" id="KW-0547">Nucleotide-binding</keyword>
<dbReference type="CDD" id="cd05913">
    <property type="entry name" value="PaaK"/>
    <property type="match status" value="1"/>
</dbReference>
<evidence type="ECO:0000256" key="7">
    <source>
        <dbReference type="ARBA" id="ARBA00066629"/>
    </source>
</evidence>
<evidence type="ECO:0000256" key="1">
    <source>
        <dbReference type="ARBA" id="ARBA00011245"/>
    </source>
</evidence>
<dbReference type="PIRSF" id="PIRSF006444">
    <property type="entry name" value="PaaK"/>
    <property type="match status" value="1"/>
</dbReference>
<proteinExistence type="inferred from homology"/>
<name>A5D512_PELTS</name>
<dbReference type="InterPro" id="IPR000873">
    <property type="entry name" value="AMP-dep_synth/lig_dom"/>
</dbReference>
<evidence type="ECO:0000313" key="14">
    <source>
        <dbReference type="Proteomes" id="UP000006556"/>
    </source>
</evidence>
<keyword evidence="2 10" id="KW-0436">Ligase</keyword>
<dbReference type="Pfam" id="PF00501">
    <property type="entry name" value="AMP-binding"/>
    <property type="match status" value="1"/>
</dbReference>
<dbReference type="InterPro" id="IPR045851">
    <property type="entry name" value="AMP-bd_C_sf"/>
</dbReference>
<dbReference type="EMBL" id="AP009389">
    <property type="protein sequence ID" value="BAF58653.1"/>
    <property type="molecule type" value="Genomic_DNA"/>
</dbReference>
<reference evidence="14" key="1">
    <citation type="journal article" date="2008" name="Genome Res.">
        <title>The genome of Pelotomaculum thermopropionicum reveals niche-associated evolution in anaerobic microbiota.</title>
        <authorList>
            <person name="Kosaka T."/>
            <person name="Kato S."/>
            <person name="Shimoyama T."/>
            <person name="Ishii S."/>
            <person name="Abe T."/>
            <person name="Watanabe K."/>
        </authorList>
    </citation>
    <scope>NUCLEOTIDE SEQUENCE [LARGE SCALE GENOMIC DNA]</scope>
    <source>
        <strain evidence="14">DSM 13744 / JCM 10971 / SI</strain>
    </source>
</reference>
<accession>A5D512</accession>
<dbReference type="FunFam" id="3.40.50.12780:FF:000016">
    <property type="entry name" value="Phenylacetate-coenzyme A ligase"/>
    <property type="match status" value="1"/>
</dbReference>